<dbReference type="InterPro" id="IPR035985">
    <property type="entry name" value="Ubiquitin-activating_enz"/>
</dbReference>
<reference evidence="2 3" key="1">
    <citation type="submission" date="2020-08" db="EMBL/GenBank/DDBJ databases">
        <title>Genomic Encyclopedia of Archaeal and Bacterial Type Strains, Phase II (KMG-II): from individual species to whole genera.</title>
        <authorList>
            <person name="Goeker M."/>
        </authorList>
    </citation>
    <scope>NUCLEOTIDE SEQUENCE [LARGE SCALE GENOMIC DNA]</scope>
    <source>
        <strain evidence="2 3">DSM 23288</strain>
    </source>
</reference>
<dbReference type="GO" id="GO:0008641">
    <property type="term" value="F:ubiquitin-like modifier activating enzyme activity"/>
    <property type="evidence" value="ECO:0007669"/>
    <property type="project" value="InterPro"/>
</dbReference>
<dbReference type="GO" id="GO:0061503">
    <property type="term" value="F:tRNA threonylcarbamoyladenosine dehydratase"/>
    <property type="evidence" value="ECO:0007669"/>
    <property type="project" value="TreeGrafter"/>
</dbReference>
<accession>A0A840IGL8</accession>
<dbReference type="EMBL" id="JACHNU010000005">
    <property type="protein sequence ID" value="MBB4663929.1"/>
    <property type="molecule type" value="Genomic_DNA"/>
</dbReference>
<dbReference type="SUPFAM" id="SSF54495">
    <property type="entry name" value="UBC-like"/>
    <property type="match status" value="1"/>
</dbReference>
<organism evidence="2 3">
    <name type="scientific">Conexibacter arvalis</name>
    <dbReference type="NCBI Taxonomy" id="912552"/>
    <lineage>
        <taxon>Bacteria</taxon>
        <taxon>Bacillati</taxon>
        <taxon>Actinomycetota</taxon>
        <taxon>Thermoleophilia</taxon>
        <taxon>Solirubrobacterales</taxon>
        <taxon>Conexibacteraceae</taxon>
        <taxon>Conexibacter</taxon>
    </lineage>
</organism>
<evidence type="ECO:0000313" key="3">
    <source>
        <dbReference type="Proteomes" id="UP000585272"/>
    </source>
</evidence>
<dbReference type="InterPro" id="IPR045886">
    <property type="entry name" value="ThiF/MoeB/HesA"/>
</dbReference>
<feature type="domain" description="THIF-type NAD/FAD binding fold" evidence="1">
    <location>
        <begin position="300"/>
        <end position="514"/>
    </location>
</feature>
<dbReference type="Proteomes" id="UP000585272">
    <property type="component" value="Unassembled WGS sequence"/>
</dbReference>
<dbReference type="PANTHER" id="PTHR43267">
    <property type="entry name" value="TRNA THREONYLCARBAMOYLADENOSINE DEHYDRATASE"/>
    <property type="match status" value="1"/>
</dbReference>
<dbReference type="AlphaFoldDB" id="A0A840IGL8"/>
<evidence type="ECO:0000259" key="1">
    <source>
        <dbReference type="Pfam" id="PF00899"/>
    </source>
</evidence>
<dbReference type="CDD" id="cd01483">
    <property type="entry name" value="E1_enzyme_family"/>
    <property type="match status" value="1"/>
</dbReference>
<dbReference type="Gene3D" id="3.40.50.720">
    <property type="entry name" value="NAD(P)-binding Rossmann-like Domain"/>
    <property type="match status" value="1"/>
</dbReference>
<dbReference type="InterPro" id="IPR000594">
    <property type="entry name" value="ThiF_NAD_FAD-bd"/>
</dbReference>
<dbReference type="PANTHER" id="PTHR43267:SF1">
    <property type="entry name" value="TRNA THREONYLCARBAMOYLADENOSINE DEHYDRATASE"/>
    <property type="match status" value="1"/>
</dbReference>
<proteinExistence type="predicted"/>
<dbReference type="SUPFAM" id="SSF69572">
    <property type="entry name" value="Activating enzymes of the ubiquitin-like proteins"/>
    <property type="match status" value="1"/>
</dbReference>
<sequence length="557" mass="61325">MKPWFERFPDTYTAERGFWLGKRFEEADIRRDGVVFIGTIIVRVGGEEGLERHAFNLKVVYPPGYPYVAPRIEFIDPPIKRARHQSVNGSPCLFPPSAWTRTLSASELHLAIERWLAYHLSGHFPRELAVYELPEYFPWTPFSVLTTPSALERATDRRYGRFTVDELVGHDLGVLWTIDQQRVGTELLDALAPGSSRNTRRHTGRWFRLDQEPPPFENTNELQQLLGRAGHRVDFRRRPNSKELIGLIFPDDALGEERLLMLDFGVQSRKALAAVGKGWSVRCPSLYVVSTEELFRRLSGVRDVSALRSTTIGCLGLGAIGSPLVTALAREGVGNFILCDPDRLHPGNLARHALDLASIGEFKAEAVDEQLARINPWVRTRTETENLSHPDVLASLVAGAGLVVAAIGDDLQEELLSEAIRASDNRPPMLLARTLHGGAVFRVALLRAGVDACITCLASYRATGDVQWIDVPATGFPDVFDTGCAAPARPGAGITSQHAAIFAAARALDVLEGRADDTNHWLWVERAVPDADSRLAVAGTLHTSVFSPRPDCGACGV</sequence>
<name>A0A840IGL8_9ACTN</name>
<protein>
    <recommendedName>
        <fullName evidence="1">THIF-type NAD/FAD binding fold domain-containing protein</fullName>
    </recommendedName>
</protein>
<dbReference type="Pfam" id="PF00899">
    <property type="entry name" value="ThiF"/>
    <property type="match status" value="1"/>
</dbReference>
<dbReference type="RefSeq" id="WP_183343648.1">
    <property type="nucleotide sequence ID" value="NZ_JACHNU010000005.1"/>
</dbReference>
<keyword evidence="3" id="KW-1185">Reference proteome</keyword>
<dbReference type="CDD" id="cd00195">
    <property type="entry name" value="UBCc_UEV"/>
    <property type="match status" value="1"/>
</dbReference>
<comment type="caution">
    <text evidence="2">The sequence shown here is derived from an EMBL/GenBank/DDBJ whole genome shotgun (WGS) entry which is preliminary data.</text>
</comment>
<gene>
    <name evidence="2" type="ORF">BDZ31_003530</name>
</gene>
<dbReference type="GO" id="GO:0061504">
    <property type="term" value="P:cyclic threonylcarbamoyladenosine biosynthetic process"/>
    <property type="evidence" value="ECO:0007669"/>
    <property type="project" value="TreeGrafter"/>
</dbReference>
<evidence type="ECO:0000313" key="2">
    <source>
        <dbReference type="EMBL" id="MBB4663929.1"/>
    </source>
</evidence>
<dbReference type="InterPro" id="IPR016135">
    <property type="entry name" value="UBQ-conjugating_enzyme/RWD"/>
</dbReference>